<evidence type="ECO:0000313" key="2">
    <source>
        <dbReference type="EMBL" id="JAH90542.1"/>
    </source>
</evidence>
<feature type="transmembrane region" description="Helical" evidence="1">
    <location>
        <begin position="6"/>
        <end position="28"/>
    </location>
</feature>
<sequence length="44" mass="4895">MSQSCFIYFTYILLTITGLTVLIAHCLGKFVQHNGLPKDPLALL</sequence>
<keyword evidence="1" id="KW-0472">Membrane</keyword>
<dbReference type="AlphaFoldDB" id="A0A0E9WJL5"/>
<name>A0A0E9WJL5_ANGAN</name>
<accession>A0A0E9WJL5</accession>
<reference evidence="2" key="2">
    <citation type="journal article" date="2015" name="Fish Shellfish Immunol.">
        <title>Early steps in the European eel (Anguilla anguilla)-Vibrio vulnificus interaction in the gills: Role of the RtxA13 toxin.</title>
        <authorList>
            <person name="Callol A."/>
            <person name="Pajuelo D."/>
            <person name="Ebbesson L."/>
            <person name="Teles M."/>
            <person name="MacKenzie S."/>
            <person name="Amaro C."/>
        </authorList>
    </citation>
    <scope>NUCLEOTIDE SEQUENCE</scope>
</reference>
<proteinExistence type="predicted"/>
<keyword evidence="1" id="KW-0812">Transmembrane</keyword>
<protein>
    <submittedName>
        <fullName evidence="2">Uncharacterized protein</fullName>
    </submittedName>
</protein>
<reference evidence="2" key="1">
    <citation type="submission" date="2014-11" db="EMBL/GenBank/DDBJ databases">
        <authorList>
            <person name="Amaro Gonzalez C."/>
        </authorList>
    </citation>
    <scope>NUCLEOTIDE SEQUENCE</scope>
</reference>
<dbReference type="EMBL" id="GBXM01018035">
    <property type="protein sequence ID" value="JAH90542.1"/>
    <property type="molecule type" value="Transcribed_RNA"/>
</dbReference>
<keyword evidence="1" id="KW-1133">Transmembrane helix</keyword>
<evidence type="ECO:0000256" key="1">
    <source>
        <dbReference type="SAM" id="Phobius"/>
    </source>
</evidence>
<organism evidence="2">
    <name type="scientific">Anguilla anguilla</name>
    <name type="common">European freshwater eel</name>
    <name type="synonym">Muraena anguilla</name>
    <dbReference type="NCBI Taxonomy" id="7936"/>
    <lineage>
        <taxon>Eukaryota</taxon>
        <taxon>Metazoa</taxon>
        <taxon>Chordata</taxon>
        <taxon>Craniata</taxon>
        <taxon>Vertebrata</taxon>
        <taxon>Euteleostomi</taxon>
        <taxon>Actinopterygii</taxon>
        <taxon>Neopterygii</taxon>
        <taxon>Teleostei</taxon>
        <taxon>Anguilliformes</taxon>
        <taxon>Anguillidae</taxon>
        <taxon>Anguilla</taxon>
    </lineage>
</organism>